<comment type="subcellular location">
    <subcellularLocation>
        <location evidence="1">Golgi apparatus membrane</location>
        <topology evidence="1">Single-pass type II membrane protein</topology>
    </subcellularLocation>
</comment>
<proteinExistence type="inferred from homology"/>
<dbReference type="AlphaFoldDB" id="A0A9Q1KU06"/>
<keyword evidence="10" id="KW-0325">Glycoprotein</keyword>
<sequence>MRLLPFGLLLVLASGLSMILIHIIGIPDLDSRVQIVRGGVERKCFCVLLLFGFGCDVIGNAVVDYENGDALSANALGLLAEFGNDYCKVTLKFPDDTARNSTTVLTREYVDALPDGLTDYSWRRINKGIQLYVVVGNSAELLKTKFGKERDSYDAIFRQNGATIQVVSIFRLLNRESAKALDKVAELYGTSFGSSAKGTGLKALEFLLSVCDTVDIYGLTVDPVVNTLRIRYFSESRGGQTPLNGRAYNQSNDGMLGCKSFLIKILSPMCVDPNRDVKPLPSRSTIVGARIAAEEILTRVGAGSSNPLVQCSIIQKQQINRKPRTSLRKEALKHQNYVKYATMYLLEHNPGHGLLCTVPTH</sequence>
<evidence type="ECO:0000256" key="7">
    <source>
        <dbReference type="ARBA" id="ARBA00022989"/>
    </source>
</evidence>
<comment type="caution">
    <text evidence="11">The sequence shown here is derived from an EMBL/GenBank/DDBJ whole genome shotgun (WGS) entry which is preliminary data.</text>
</comment>
<dbReference type="GO" id="GO:0000139">
    <property type="term" value="C:Golgi membrane"/>
    <property type="evidence" value="ECO:0007669"/>
    <property type="project" value="UniProtKB-SubCell"/>
</dbReference>
<accession>A0A9Q1KU06</accession>
<organism evidence="11 12">
    <name type="scientific">Carnegiea gigantea</name>
    <dbReference type="NCBI Taxonomy" id="171969"/>
    <lineage>
        <taxon>Eukaryota</taxon>
        <taxon>Viridiplantae</taxon>
        <taxon>Streptophyta</taxon>
        <taxon>Embryophyta</taxon>
        <taxon>Tracheophyta</taxon>
        <taxon>Spermatophyta</taxon>
        <taxon>Magnoliopsida</taxon>
        <taxon>eudicotyledons</taxon>
        <taxon>Gunneridae</taxon>
        <taxon>Pentapetalae</taxon>
        <taxon>Caryophyllales</taxon>
        <taxon>Cactineae</taxon>
        <taxon>Cactaceae</taxon>
        <taxon>Cactoideae</taxon>
        <taxon>Echinocereeae</taxon>
        <taxon>Carnegiea</taxon>
    </lineage>
</organism>
<evidence type="ECO:0000313" key="11">
    <source>
        <dbReference type="EMBL" id="KAJ8449528.1"/>
    </source>
</evidence>
<gene>
    <name evidence="11" type="ORF">Cgig2_005550</name>
</gene>
<keyword evidence="9" id="KW-0472">Membrane</keyword>
<keyword evidence="7" id="KW-1133">Transmembrane helix</keyword>
<dbReference type="GO" id="GO:0008373">
    <property type="term" value="F:sialyltransferase activity"/>
    <property type="evidence" value="ECO:0007669"/>
    <property type="project" value="InterPro"/>
</dbReference>
<evidence type="ECO:0000256" key="10">
    <source>
        <dbReference type="ARBA" id="ARBA00023180"/>
    </source>
</evidence>
<evidence type="ECO:0000256" key="3">
    <source>
        <dbReference type="ARBA" id="ARBA00022676"/>
    </source>
</evidence>
<evidence type="ECO:0000256" key="4">
    <source>
        <dbReference type="ARBA" id="ARBA00022679"/>
    </source>
</evidence>
<keyword evidence="8" id="KW-0333">Golgi apparatus</keyword>
<evidence type="ECO:0000256" key="2">
    <source>
        <dbReference type="ARBA" id="ARBA00006003"/>
    </source>
</evidence>
<keyword evidence="6" id="KW-0735">Signal-anchor</keyword>
<evidence type="ECO:0000256" key="8">
    <source>
        <dbReference type="ARBA" id="ARBA00023034"/>
    </source>
</evidence>
<keyword evidence="4" id="KW-0808">Transferase</keyword>
<evidence type="ECO:0000256" key="1">
    <source>
        <dbReference type="ARBA" id="ARBA00004323"/>
    </source>
</evidence>
<evidence type="ECO:0000256" key="6">
    <source>
        <dbReference type="ARBA" id="ARBA00022968"/>
    </source>
</evidence>
<dbReference type="Gene3D" id="3.90.1480.20">
    <property type="entry name" value="Glycosyl transferase family 29"/>
    <property type="match status" value="1"/>
</dbReference>
<dbReference type="InterPro" id="IPR001675">
    <property type="entry name" value="Glyco_trans_29"/>
</dbReference>
<dbReference type="PANTHER" id="PTHR47379:SF3">
    <property type="entry name" value="SIALYLTRANSFERASE-LIKE PROTEIN 2"/>
    <property type="match status" value="1"/>
</dbReference>
<dbReference type="InterPro" id="IPR038578">
    <property type="entry name" value="GT29-like_sf"/>
</dbReference>
<keyword evidence="3" id="KW-0328">Glycosyltransferase</keyword>
<dbReference type="OrthoDB" id="10264956at2759"/>
<dbReference type="PANTHER" id="PTHR47379">
    <property type="entry name" value="SIALYLTRANSFERASE-LIKE PROTEIN 2"/>
    <property type="match status" value="1"/>
</dbReference>
<dbReference type="Proteomes" id="UP001153076">
    <property type="component" value="Unassembled WGS sequence"/>
</dbReference>
<dbReference type="Pfam" id="PF00777">
    <property type="entry name" value="Glyco_transf_29"/>
    <property type="match status" value="1"/>
</dbReference>
<dbReference type="EMBL" id="JAKOGI010000020">
    <property type="protein sequence ID" value="KAJ8449528.1"/>
    <property type="molecule type" value="Genomic_DNA"/>
</dbReference>
<comment type="similarity">
    <text evidence="2">Belongs to the glycosyltransferase 29 family.</text>
</comment>
<evidence type="ECO:0000313" key="12">
    <source>
        <dbReference type="Proteomes" id="UP001153076"/>
    </source>
</evidence>
<evidence type="ECO:0000256" key="9">
    <source>
        <dbReference type="ARBA" id="ARBA00023136"/>
    </source>
</evidence>
<keyword evidence="12" id="KW-1185">Reference proteome</keyword>
<keyword evidence="5" id="KW-0812">Transmembrane</keyword>
<evidence type="ECO:0000256" key="5">
    <source>
        <dbReference type="ARBA" id="ARBA00022692"/>
    </source>
</evidence>
<reference evidence="11" key="1">
    <citation type="submission" date="2022-04" db="EMBL/GenBank/DDBJ databases">
        <title>Carnegiea gigantea Genome sequencing and assembly v2.</title>
        <authorList>
            <person name="Copetti D."/>
            <person name="Sanderson M.J."/>
            <person name="Burquez A."/>
            <person name="Wojciechowski M.F."/>
        </authorList>
    </citation>
    <scope>NUCLEOTIDE SEQUENCE</scope>
    <source>
        <strain evidence="11">SGP5-SGP5p</strain>
        <tissue evidence="11">Aerial part</tissue>
    </source>
</reference>
<protein>
    <submittedName>
        <fullName evidence="11">Uncharacterized protein</fullName>
    </submittedName>
</protein>
<name>A0A9Q1KU06_9CARY</name>